<evidence type="ECO:0008006" key="3">
    <source>
        <dbReference type="Google" id="ProtNLM"/>
    </source>
</evidence>
<gene>
    <name evidence="1" type="ORF">ACTOB_003904</name>
</gene>
<name>A0ABY8WQR9_9ACTN</name>
<dbReference type="Proteomes" id="UP001240150">
    <property type="component" value="Chromosome"/>
</dbReference>
<accession>A0ABY8WQR9</accession>
<organism evidence="1 2">
    <name type="scientific">Actinoplanes oblitus</name>
    <dbReference type="NCBI Taxonomy" id="3040509"/>
    <lineage>
        <taxon>Bacteria</taxon>
        <taxon>Bacillati</taxon>
        <taxon>Actinomycetota</taxon>
        <taxon>Actinomycetes</taxon>
        <taxon>Micromonosporales</taxon>
        <taxon>Micromonosporaceae</taxon>
        <taxon>Actinoplanes</taxon>
    </lineage>
</organism>
<proteinExistence type="predicted"/>
<evidence type="ECO:0000313" key="1">
    <source>
        <dbReference type="EMBL" id="WIN00210.1"/>
    </source>
</evidence>
<protein>
    <recommendedName>
        <fullName evidence="3">DUF4198 domain-containing protein</fullName>
    </recommendedName>
</protein>
<evidence type="ECO:0000313" key="2">
    <source>
        <dbReference type="Proteomes" id="UP001240150"/>
    </source>
</evidence>
<sequence>MIEYPIAIASTNEWDRNKDMRVRFICHAALAAVTVAVLNVNPQVRVRAPLSLSSVVVPSVTLQASESVPIAGKPGKRRHRPSWIWRFFGATLPAVTCYDKLRAGGSKPTVVLDRLLDPLLLCFEGFTPKDKPVMRIIAPDGTATEWPAVRHSGDFWAWTWNGGEEVLGALPHPGTYRFEVTAAETPTTFGVIEAKSASAPQVYFSDVDVIHPGETVSAMVVGRQPESAIFASLYGKERSKRLQVVHDFPPAIADQWGEGVIRWTVTDEPDGAYGFLVETPDNDRHDACLQLIACTMFRVRR</sequence>
<dbReference type="EMBL" id="CP126980">
    <property type="protein sequence ID" value="WIN00210.1"/>
    <property type="molecule type" value="Genomic_DNA"/>
</dbReference>
<reference evidence="1 2" key="1">
    <citation type="submission" date="2023-06" db="EMBL/GenBank/DDBJ databases">
        <authorList>
            <person name="Yushchuk O."/>
            <person name="Binda E."/>
            <person name="Ruckert-Reed C."/>
            <person name="Fedorenko V."/>
            <person name="Kalinowski J."/>
            <person name="Marinelli F."/>
        </authorList>
    </citation>
    <scope>NUCLEOTIDE SEQUENCE [LARGE SCALE GENOMIC DNA]</scope>
    <source>
        <strain evidence="1 2">NRRL 3884</strain>
    </source>
</reference>
<keyword evidence="2" id="KW-1185">Reference proteome</keyword>
<dbReference type="RefSeq" id="WP_284921706.1">
    <property type="nucleotide sequence ID" value="NZ_CP126980.1"/>
</dbReference>